<proteinExistence type="predicted"/>
<feature type="domain" description="TIR" evidence="2">
    <location>
        <begin position="22"/>
        <end position="172"/>
    </location>
</feature>
<reference evidence="3 4" key="1">
    <citation type="submission" date="2019-07" db="EMBL/GenBank/DDBJ databases">
        <authorList>
            <person name="Zhou L.-Y."/>
        </authorList>
    </citation>
    <scope>NUCLEOTIDE SEQUENCE [LARGE SCALE GENOMIC DNA]</scope>
    <source>
        <strain evidence="3 4">YIM 101269</strain>
    </source>
</reference>
<dbReference type="SUPFAM" id="SSF69322">
    <property type="entry name" value="Tricorn protease domain 2"/>
    <property type="match status" value="1"/>
</dbReference>
<keyword evidence="3" id="KW-0675">Receptor</keyword>
<dbReference type="Gene3D" id="3.40.50.10140">
    <property type="entry name" value="Toll/interleukin-1 receptor homology (TIR) domain"/>
    <property type="match status" value="1"/>
</dbReference>
<keyword evidence="1" id="KW-0472">Membrane</keyword>
<dbReference type="InterPro" id="IPR000157">
    <property type="entry name" value="TIR_dom"/>
</dbReference>
<dbReference type="OrthoDB" id="9762066at2"/>
<dbReference type="Pfam" id="PF13676">
    <property type="entry name" value="TIR_2"/>
    <property type="match status" value="1"/>
</dbReference>
<evidence type="ECO:0000256" key="1">
    <source>
        <dbReference type="SAM" id="Phobius"/>
    </source>
</evidence>
<dbReference type="GO" id="GO:0007165">
    <property type="term" value="P:signal transduction"/>
    <property type="evidence" value="ECO:0007669"/>
    <property type="project" value="InterPro"/>
</dbReference>
<sequence>MASHCPRRVSGCPEREVAMADLNYDAFISYRSTKKHVARALKNGMDRLAKAHHPERQFRVFLDEASLLVGNLSAEIQTALDRSRCMVVLLSKDVTESTWVDMEIEYWLAHGGAVDRLFLARTDDVNLDWRGDGWQSPEALPPTLRTLFKSEQKWLNLTDGKSATARGDQARLYAAIIDTPLESLLLDEAALERRRKAITVGIAAVMAVLLVASVGLGWWALASRNTAQTAAAEAQAEALAAQAVMAAPKSPVRAASLALSAAELSDSASVQSALLAVGSQSGHILHTVPAPEGQLVAKAMAPDDSTFVTISRPGEEPLLTVYDTISGEVTATADLERYTDDVMLVDSSTLLLCSPATGSWIAQVLGTTVELRELVQADLGFDPEFPEGVLGGCRMERVHDGVLMASRSGTTGYAIHHVTASGGARLIGESDEYLEAWNLHPGGDGDRVLVTTWDSAYTISTRGEPGLSPLDGLSVDFFSLRVIDTDSEGSFLISSTDDKTSWYILRRNGHSYEVEPVPTAGSVHAVAAQHVNGRIAGFVTLDENSEVTDELQNASGRVGNARGGDGTWRQYSPTLVRVSSDYSKEFSKYVAVFGSSAFVLDFTPQFPLGDGWLTMESGWVIHPIGISLGNPDVMGADPILASCETNVLLRTTGNSGPILVVEDGSYEVLEDDTWNEFDAECRLVTSSPSFSIRDRRGDETVLKSVTDFGDLLLGSDHSVSFNGEAPLEIYSHAELDAPWRVRADSRGGAATLNSDSNGVLSFSDRALFLQGGHPIAEVELKSGQTIAAVAPNGHAVVLSDEDGTIIPEILTPLGSESLMHCTDPDQFHTPRFVPPPGFATDRSLATEPVLVMRNSQDHDYVNCFTGESWVGLDPESLSEYEITTSGGRVVVQDRTDSSLRLVTWVGQDNPRVTTVAQENFERYSWSEDGNWFVTAVHDQPTVTISRTGGDKVTESRILDAGLGSGLMVQFLTDKGLLVIMNPAGEFILVDAATGFELGRGVTGVEVLGLFIAKWGDFVSVGLQTEAVGLGSATTFLDIPIGTDALTENLCAIYHDPNC</sequence>
<comment type="caution">
    <text evidence="3">The sequence shown here is derived from an EMBL/GenBank/DDBJ whole genome shotgun (WGS) entry which is preliminary data.</text>
</comment>
<dbReference type="InterPro" id="IPR035897">
    <property type="entry name" value="Toll_tir_struct_dom_sf"/>
</dbReference>
<dbReference type="PROSITE" id="PS50104">
    <property type="entry name" value="TIR"/>
    <property type="match status" value="1"/>
</dbReference>
<evidence type="ECO:0000259" key="2">
    <source>
        <dbReference type="PROSITE" id="PS50104"/>
    </source>
</evidence>
<dbReference type="Proteomes" id="UP000317638">
    <property type="component" value="Unassembled WGS sequence"/>
</dbReference>
<evidence type="ECO:0000313" key="3">
    <source>
        <dbReference type="EMBL" id="TRY16868.1"/>
    </source>
</evidence>
<evidence type="ECO:0000313" key="4">
    <source>
        <dbReference type="Proteomes" id="UP000317638"/>
    </source>
</evidence>
<organism evidence="3 4">
    <name type="scientific">Tessaracoccus rhinocerotis</name>
    <dbReference type="NCBI Taxonomy" id="1689449"/>
    <lineage>
        <taxon>Bacteria</taxon>
        <taxon>Bacillati</taxon>
        <taxon>Actinomycetota</taxon>
        <taxon>Actinomycetes</taxon>
        <taxon>Propionibacteriales</taxon>
        <taxon>Propionibacteriaceae</taxon>
        <taxon>Tessaracoccus</taxon>
    </lineage>
</organism>
<dbReference type="SMART" id="SM00255">
    <property type="entry name" value="TIR"/>
    <property type="match status" value="1"/>
</dbReference>
<feature type="transmembrane region" description="Helical" evidence="1">
    <location>
        <begin position="197"/>
        <end position="221"/>
    </location>
</feature>
<gene>
    <name evidence="3" type="ORF">FOJ82_13425</name>
</gene>
<dbReference type="InterPro" id="IPR011044">
    <property type="entry name" value="Quino_amine_DH_bsu"/>
</dbReference>
<dbReference type="SUPFAM" id="SSF52200">
    <property type="entry name" value="Toll/Interleukin receptor TIR domain"/>
    <property type="match status" value="1"/>
</dbReference>
<keyword evidence="1" id="KW-1133">Transmembrane helix</keyword>
<dbReference type="EMBL" id="VKKG01000006">
    <property type="protein sequence ID" value="TRY16868.1"/>
    <property type="molecule type" value="Genomic_DNA"/>
</dbReference>
<name>A0A553JWN3_9ACTN</name>
<accession>A0A553JWN3</accession>
<keyword evidence="4" id="KW-1185">Reference proteome</keyword>
<dbReference type="AlphaFoldDB" id="A0A553JWN3"/>
<keyword evidence="1" id="KW-0812">Transmembrane</keyword>
<protein>
    <submittedName>
        <fullName evidence="3">Toll/interleukin-1 receptor domain-containing protein</fullName>
    </submittedName>
</protein>
<dbReference type="SUPFAM" id="SSF50969">
    <property type="entry name" value="YVTN repeat-like/Quinoprotein amine dehydrogenase"/>
    <property type="match status" value="1"/>
</dbReference>